<proteinExistence type="predicted"/>
<dbReference type="STRING" id="230819.A0A5C3KKF8"/>
<evidence type="ECO:0000313" key="1">
    <source>
        <dbReference type="EMBL" id="TFK20831.1"/>
    </source>
</evidence>
<dbReference type="OrthoDB" id="2963168at2759"/>
<dbReference type="EMBL" id="ML210286">
    <property type="protein sequence ID" value="TFK20831.1"/>
    <property type="molecule type" value="Genomic_DNA"/>
</dbReference>
<dbReference type="PANTHER" id="PTHR14187">
    <property type="entry name" value="ALPHA KINASE/ELONGATION FACTOR 2 KINASE"/>
    <property type="match status" value="1"/>
</dbReference>
<dbReference type="AlphaFoldDB" id="A0A5C3KKF8"/>
<keyword evidence="2" id="KW-1185">Reference proteome</keyword>
<dbReference type="Proteomes" id="UP000307440">
    <property type="component" value="Unassembled WGS sequence"/>
</dbReference>
<dbReference type="PANTHER" id="PTHR14187:SF5">
    <property type="entry name" value="HEAT SHOCK 70 KDA PROTEIN 12A"/>
    <property type="match status" value="1"/>
</dbReference>
<evidence type="ECO:0008006" key="3">
    <source>
        <dbReference type="Google" id="ProtNLM"/>
    </source>
</evidence>
<sequence>MSRKPFSGASRKLLLVFDVGTTFSGVSYSVLDPGQVPEIRTVTRFPCQDQVGGDSKIPTILYYDKADNVACAGAEAVQEGIERTAEENNWTKAEWFKMHLRPKRHRPASGGPYIPSLPPNKTVVQVFGDFMRYLLHCTKAYIQETHANGAILWNSVSKNIDYVLTHPNGWEGPQQTLMRKAAVEAGLVPHMGEAHKRIQFVTEGEASLHFCINSGLTTEAMLSGEGVLIVDAGGGTVDISAYCGQQKKFEEIAAPQCHFQGSIFVTSRARAYLQNRLAGSRFADDLDFIVDRFDKRTKLGFRNEQDPQFIQFTSAREREASLGIRSGQMKLSGAVVAEFFKPSISCIIQAVEEQRVASTRSITTVFLVGGFAASDWLFVQLRRALEANGIKIYRPDSHVGKAVSDGGASFYLDRLVGARVSKFFYGIKIQDWLCVDIPQHRARSRLAISHPVKGTPVLENRFSIILPKSEKVLTEKEFRKSYQSLYMGQKPNTIKIDILCYRGRSSDPWWTDEEPAQYSVSGTVEANVSSIPPIQTFNARGQAIRCLFFDVILLFGLTELKAQISWTANQVEKRGPANVVHDTSGEE</sequence>
<protein>
    <recommendedName>
        <fullName evidence="3">Actin-like ATPase domain-containing protein</fullName>
    </recommendedName>
</protein>
<dbReference type="SUPFAM" id="SSF53067">
    <property type="entry name" value="Actin-like ATPase domain"/>
    <property type="match status" value="2"/>
</dbReference>
<dbReference type="CDD" id="cd10170">
    <property type="entry name" value="ASKHA_NBD_HSP70"/>
    <property type="match status" value="1"/>
</dbReference>
<accession>A0A5C3KKF8</accession>
<evidence type="ECO:0000313" key="2">
    <source>
        <dbReference type="Proteomes" id="UP000307440"/>
    </source>
</evidence>
<organism evidence="1 2">
    <name type="scientific">Coprinopsis marcescibilis</name>
    <name type="common">Agaric fungus</name>
    <name type="synonym">Psathyrella marcescibilis</name>
    <dbReference type="NCBI Taxonomy" id="230819"/>
    <lineage>
        <taxon>Eukaryota</taxon>
        <taxon>Fungi</taxon>
        <taxon>Dikarya</taxon>
        <taxon>Basidiomycota</taxon>
        <taxon>Agaricomycotina</taxon>
        <taxon>Agaricomycetes</taxon>
        <taxon>Agaricomycetidae</taxon>
        <taxon>Agaricales</taxon>
        <taxon>Agaricineae</taxon>
        <taxon>Psathyrellaceae</taxon>
        <taxon>Coprinopsis</taxon>
    </lineage>
</organism>
<name>A0A5C3KKF8_COPMA</name>
<reference evidence="1 2" key="1">
    <citation type="journal article" date="2019" name="Nat. Ecol. Evol.">
        <title>Megaphylogeny resolves global patterns of mushroom evolution.</title>
        <authorList>
            <person name="Varga T."/>
            <person name="Krizsan K."/>
            <person name="Foldi C."/>
            <person name="Dima B."/>
            <person name="Sanchez-Garcia M."/>
            <person name="Sanchez-Ramirez S."/>
            <person name="Szollosi G.J."/>
            <person name="Szarkandi J.G."/>
            <person name="Papp V."/>
            <person name="Albert L."/>
            <person name="Andreopoulos W."/>
            <person name="Angelini C."/>
            <person name="Antonin V."/>
            <person name="Barry K.W."/>
            <person name="Bougher N.L."/>
            <person name="Buchanan P."/>
            <person name="Buyck B."/>
            <person name="Bense V."/>
            <person name="Catcheside P."/>
            <person name="Chovatia M."/>
            <person name="Cooper J."/>
            <person name="Damon W."/>
            <person name="Desjardin D."/>
            <person name="Finy P."/>
            <person name="Geml J."/>
            <person name="Haridas S."/>
            <person name="Hughes K."/>
            <person name="Justo A."/>
            <person name="Karasinski D."/>
            <person name="Kautmanova I."/>
            <person name="Kiss B."/>
            <person name="Kocsube S."/>
            <person name="Kotiranta H."/>
            <person name="LaButti K.M."/>
            <person name="Lechner B.E."/>
            <person name="Liimatainen K."/>
            <person name="Lipzen A."/>
            <person name="Lukacs Z."/>
            <person name="Mihaltcheva S."/>
            <person name="Morgado L.N."/>
            <person name="Niskanen T."/>
            <person name="Noordeloos M.E."/>
            <person name="Ohm R.A."/>
            <person name="Ortiz-Santana B."/>
            <person name="Ovrebo C."/>
            <person name="Racz N."/>
            <person name="Riley R."/>
            <person name="Savchenko A."/>
            <person name="Shiryaev A."/>
            <person name="Soop K."/>
            <person name="Spirin V."/>
            <person name="Szebenyi C."/>
            <person name="Tomsovsky M."/>
            <person name="Tulloss R.E."/>
            <person name="Uehling J."/>
            <person name="Grigoriev I.V."/>
            <person name="Vagvolgyi C."/>
            <person name="Papp T."/>
            <person name="Martin F.M."/>
            <person name="Miettinen O."/>
            <person name="Hibbett D.S."/>
            <person name="Nagy L.G."/>
        </authorList>
    </citation>
    <scope>NUCLEOTIDE SEQUENCE [LARGE SCALE GENOMIC DNA]</scope>
    <source>
        <strain evidence="1 2">CBS 121175</strain>
    </source>
</reference>
<gene>
    <name evidence="1" type="ORF">FA15DRAFT_759105</name>
</gene>
<dbReference type="Gene3D" id="3.30.420.40">
    <property type="match status" value="1"/>
</dbReference>
<dbReference type="InterPro" id="IPR043129">
    <property type="entry name" value="ATPase_NBD"/>
</dbReference>